<evidence type="ECO:0000256" key="7">
    <source>
        <dbReference type="ARBA" id="ARBA00052482"/>
    </source>
</evidence>
<feature type="domain" description="CBS" evidence="12">
    <location>
        <begin position="315"/>
        <end position="373"/>
    </location>
</feature>
<dbReference type="GO" id="GO:0005886">
    <property type="term" value="C:plasma membrane"/>
    <property type="evidence" value="ECO:0007669"/>
    <property type="project" value="UniProtKB-SubCell"/>
</dbReference>
<comment type="subunit">
    <text evidence="10">The complex is probably composed of two ATP-binding proteins, two transmembrane proteins and a solute-binding protein.</text>
</comment>
<feature type="domain" description="ABC transporter" evidence="11">
    <location>
        <begin position="2"/>
        <end position="236"/>
    </location>
</feature>
<dbReference type="Pfam" id="PF00005">
    <property type="entry name" value="ABC_tran"/>
    <property type="match status" value="1"/>
</dbReference>
<comment type="subcellular location">
    <subcellularLocation>
        <location evidence="10">Cell inner membrane</location>
        <topology evidence="10">Peripheral membrane protein</topology>
    </subcellularLocation>
</comment>
<evidence type="ECO:0000313" key="13">
    <source>
        <dbReference type="EMBL" id="SDJ27848.1"/>
    </source>
</evidence>
<protein>
    <recommendedName>
        <fullName evidence="10">Quaternary amine transport ATP-binding protein</fullName>
        <ecNumber evidence="10">7.6.2.9</ecNumber>
    </recommendedName>
</protein>
<keyword evidence="4 10" id="KW-0547">Nucleotide-binding</keyword>
<dbReference type="EC" id="7.6.2.9" evidence="10"/>
<dbReference type="PANTHER" id="PTHR43117">
    <property type="entry name" value="OSMOPROTECTANT IMPORT ATP-BINDING PROTEIN OSMV"/>
    <property type="match status" value="1"/>
</dbReference>
<dbReference type="NCBIfam" id="TIGR01186">
    <property type="entry name" value="proV"/>
    <property type="match status" value="1"/>
</dbReference>
<dbReference type="PROSITE" id="PS00211">
    <property type="entry name" value="ABC_TRANSPORTER_1"/>
    <property type="match status" value="1"/>
</dbReference>
<dbReference type="InterPro" id="IPR046342">
    <property type="entry name" value="CBS_dom_sf"/>
</dbReference>
<dbReference type="GO" id="GO:0015418">
    <property type="term" value="F:ABC-type quaternary ammonium compound transporting activity"/>
    <property type="evidence" value="ECO:0007669"/>
    <property type="project" value="UniProtKB-EC"/>
</dbReference>
<dbReference type="SUPFAM" id="SSF52540">
    <property type="entry name" value="P-loop containing nucleoside triphosphate hydrolases"/>
    <property type="match status" value="1"/>
</dbReference>
<feature type="domain" description="CBS" evidence="12">
    <location>
        <begin position="255"/>
        <end position="314"/>
    </location>
</feature>
<dbReference type="GO" id="GO:0006865">
    <property type="term" value="P:amino acid transport"/>
    <property type="evidence" value="ECO:0007669"/>
    <property type="project" value="UniProtKB-UniRule"/>
</dbReference>
<evidence type="ECO:0000256" key="2">
    <source>
        <dbReference type="ARBA" id="ARBA00022448"/>
    </source>
</evidence>
<dbReference type="GO" id="GO:0005524">
    <property type="term" value="F:ATP binding"/>
    <property type="evidence" value="ECO:0007669"/>
    <property type="project" value="UniProtKB-UniRule"/>
</dbReference>
<keyword evidence="3" id="KW-0677">Repeat</keyword>
<comment type="similarity">
    <text evidence="1 10">Belongs to the ABC transporter superfamily.</text>
</comment>
<comment type="catalytic activity">
    <reaction evidence="7">
        <text>a quaternary ammonium(out) + ATP + H2O = a quaternary ammonium(in) + ADP + phosphate + H(+)</text>
        <dbReference type="Rhea" id="RHEA:11036"/>
        <dbReference type="ChEBI" id="CHEBI:15377"/>
        <dbReference type="ChEBI" id="CHEBI:15378"/>
        <dbReference type="ChEBI" id="CHEBI:30616"/>
        <dbReference type="ChEBI" id="CHEBI:35267"/>
        <dbReference type="ChEBI" id="CHEBI:43474"/>
        <dbReference type="ChEBI" id="CHEBI:456216"/>
        <dbReference type="EC" id="7.6.2.9"/>
    </reaction>
</comment>
<evidence type="ECO:0000256" key="6">
    <source>
        <dbReference type="ARBA" id="ARBA00023122"/>
    </source>
</evidence>
<dbReference type="InterPro" id="IPR027417">
    <property type="entry name" value="P-loop_NTPase"/>
</dbReference>
<evidence type="ECO:0000256" key="5">
    <source>
        <dbReference type="ARBA" id="ARBA00022840"/>
    </source>
</evidence>
<dbReference type="InterPro" id="IPR017871">
    <property type="entry name" value="ABC_transporter-like_CS"/>
</dbReference>
<dbReference type="AlphaFoldDB" id="A0A1G8SF69"/>
<evidence type="ECO:0000256" key="4">
    <source>
        <dbReference type="ARBA" id="ARBA00022741"/>
    </source>
</evidence>
<keyword evidence="10" id="KW-0997">Cell inner membrane</keyword>
<keyword evidence="10" id="KW-0472">Membrane</keyword>
<evidence type="ECO:0000259" key="12">
    <source>
        <dbReference type="PROSITE" id="PS51371"/>
    </source>
</evidence>
<dbReference type="InterPro" id="IPR005892">
    <property type="entry name" value="Gly-betaine_transp_ATP-bd"/>
</dbReference>
<dbReference type="InterPro" id="IPR003439">
    <property type="entry name" value="ABC_transporter-like_ATP-bd"/>
</dbReference>
<proteinExistence type="inferred from homology"/>
<dbReference type="SMART" id="SM00382">
    <property type="entry name" value="AAA"/>
    <property type="match status" value="1"/>
</dbReference>
<dbReference type="Pfam" id="PF00571">
    <property type="entry name" value="CBS"/>
    <property type="match status" value="2"/>
</dbReference>
<organism evidence="13 14">
    <name type="scientific">Natribacillus halophilus</name>
    <dbReference type="NCBI Taxonomy" id="549003"/>
    <lineage>
        <taxon>Bacteria</taxon>
        <taxon>Bacillati</taxon>
        <taxon>Bacillota</taxon>
        <taxon>Bacilli</taxon>
        <taxon>Bacillales</taxon>
        <taxon>Bacillaceae</taxon>
        <taxon>Natribacillus</taxon>
    </lineage>
</organism>
<dbReference type="EMBL" id="FNEN01000027">
    <property type="protein sequence ID" value="SDJ27848.1"/>
    <property type="molecule type" value="Genomic_DNA"/>
</dbReference>
<evidence type="ECO:0000256" key="10">
    <source>
        <dbReference type="RuleBase" id="RU369116"/>
    </source>
</evidence>
<gene>
    <name evidence="13" type="ORF">SAMN04488123_1279</name>
</gene>
<keyword evidence="10" id="KW-1003">Cell membrane</keyword>
<dbReference type="OrthoDB" id="9802264at2"/>
<dbReference type="Gene3D" id="3.10.580.10">
    <property type="entry name" value="CBS-domain"/>
    <property type="match status" value="1"/>
</dbReference>
<dbReference type="InterPro" id="IPR000644">
    <property type="entry name" value="CBS_dom"/>
</dbReference>
<dbReference type="PANTHER" id="PTHR43117:SF3">
    <property type="entry name" value="CHOLINE TRANSPORT ATP-BINDING PROTEIN OPUBA"/>
    <property type="match status" value="1"/>
</dbReference>
<reference evidence="13 14" key="1">
    <citation type="submission" date="2016-10" db="EMBL/GenBank/DDBJ databases">
        <authorList>
            <person name="de Groot N.N."/>
        </authorList>
    </citation>
    <scope>NUCLEOTIDE SEQUENCE [LARGE SCALE GENOMIC DNA]</scope>
    <source>
        <strain evidence="13 14">DSM 21771</strain>
    </source>
</reference>
<evidence type="ECO:0000256" key="3">
    <source>
        <dbReference type="ARBA" id="ARBA00022737"/>
    </source>
</evidence>
<dbReference type="RefSeq" id="WP_090400069.1">
    <property type="nucleotide sequence ID" value="NZ_FNEN01000027.1"/>
</dbReference>
<dbReference type="FunFam" id="3.40.50.300:FF:000425">
    <property type="entry name" value="Probable ABC transporter, ATP-binding subunit"/>
    <property type="match status" value="1"/>
</dbReference>
<keyword evidence="5 10" id="KW-0067">ATP-binding</keyword>
<dbReference type="CDD" id="cd04583">
    <property type="entry name" value="CBS_pair_ABC_OpuCA_assoc"/>
    <property type="match status" value="1"/>
</dbReference>
<evidence type="ECO:0000256" key="8">
    <source>
        <dbReference type="ARBA" id="ARBA00063934"/>
    </source>
</evidence>
<evidence type="ECO:0000256" key="9">
    <source>
        <dbReference type="PROSITE-ProRule" id="PRU00703"/>
    </source>
</evidence>
<keyword evidence="2 10" id="KW-0813">Transport</keyword>
<keyword evidence="6 9" id="KW-0129">CBS domain</keyword>
<evidence type="ECO:0000313" key="14">
    <source>
        <dbReference type="Proteomes" id="UP000198853"/>
    </source>
</evidence>
<dbReference type="Proteomes" id="UP000198853">
    <property type="component" value="Unassembled WGS sequence"/>
</dbReference>
<keyword evidence="14" id="KW-1185">Reference proteome</keyword>
<dbReference type="GO" id="GO:0016887">
    <property type="term" value="F:ATP hydrolysis activity"/>
    <property type="evidence" value="ECO:0007669"/>
    <property type="project" value="UniProtKB-UniRule"/>
</dbReference>
<dbReference type="InterPro" id="IPR003593">
    <property type="entry name" value="AAA+_ATPase"/>
</dbReference>
<dbReference type="PROSITE" id="PS51371">
    <property type="entry name" value="CBS"/>
    <property type="match status" value="2"/>
</dbReference>
<evidence type="ECO:0000259" key="11">
    <source>
        <dbReference type="PROSITE" id="PS50893"/>
    </source>
</evidence>
<accession>A0A1G8SF69</accession>
<name>A0A1G8SF69_9BACI</name>
<dbReference type="GO" id="GO:0031460">
    <property type="term" value="P:glycine betaine transport"/>
    <property type="evidence" value="ECO:0007669"/>
    <property type="project" value="InterPro"/>
</dbReference>
<dbReference type="PROSITE" id="PS50893">
    <property type="entry name" value="ABC_TRANSPORTER_2"/>
    <property type="match status" value="1"/>
</dbReference>
<evidence type="ECO:0000256" key="1">
    <source>
        <dbReference type="ARBA" id="ARBA00005417"/>
    </source>
</evidence>
<dbReference type="SUPFAM" id="SSF54631">
    <property type="entry name" value="CBS-domain pair"/>
    <property type="match status" value="1"/>
</dbReference>
<dbReference type="SMART" id="SM00116">
    <property type="entry name" value="CBS"/>
    <property type="match status" value="2"/>
</dbReference>
<sequence length="389" mass="43704">MLTFEHVSKIYNGENYAVKNLSFEIDRGEFIVFIGPSGCGKTTTMKMINRLIDPTEGVITIDGHDAQVQDAVQLRRDIGYVIQQIGLFPHMSIQENVTLVPKLMNWSKEKRKERAKELLALVDMEEEFLARYPNELSGGQQQRVGVLRALAADPPLILMDEPFGALDPITRDTLQDEFKKLQQRIGKTIIFVTHDMDEALKLADRIVMLREGEIVQMGTPDEILSAPANAFVEDFIGKDRLLQSRATVQTVEQLMNITPATITETATTSKAVQVMREKRVDALLVTNEYGTLKGYVDIEMIESHRKQSENISDIHLTTLHTVKKDAYVRDSVSRILKLGVSYVPVVDDDMRLVGILTRASLVDLVYDSIWGDEGAAADEQEAVLEETIL</sequence>
<comment type="subunit">
    <text evidence="8">The complex is composed of two ATP-binding proteins (OpuCA), two transmembrane proteins (OpuCB and OpuCD) and a solute-binding protein (OpuCC).</text>
</comment>
<dbReference type="CDD" id="cd03295">
    <property type="entry name" value="ABC_OpuCA_Osmoprotection"/>
    <property type="match status" value="1"/>
</dbReference>
<dbReference type="Gene3D" id="3.40.50.300">
    <property type="entry name" value="P-loop containing nucleotide triphosphate hydrolases"/>
    <property type="match status" value="1"/>
</dbReference>